<feature type="transmembrane region" description="Helical" evidence="2">
    <location>
        <begin position="259"/>
        <end position="280"/>
    </location>
</feature>
<gene>
    <name evidence="3" type="ORF">SCHCODRAFT_110744</name>
</gene>
<evidence type="ECO:0000313" key="3">
    <source>
        <dbReference type="EMBL" id="EFI95312.1"/>
    </source>
</evidence>
<dbReference type="InterPro" id="IPR009571">
    <property type="entry name" value="SUR7/Rim9-like_fungi"/>
</dbReference>
<feature type="transmembrane region" description="Helical" evidence="2">
    <location>
        <begin position="72"/>
        <end position="94"/>
    </location>
</feature>
<feature type="transmembrane region" description="Helical" evidence="2">
    <location>
        <begin position="178"/>
        <end position="202"/>
    </location>
</feature>
<dbReference type="Pfam" id="PF06687">
    <property type="entry name" value="SUR7"/>
    <property type="match status" value="1"/>
</dbReference>
<dbReference type="EMBL" id="GL377308">
    <property type="protein sequence ID" value="EFI95312.1"/>
    <property type="molecule type" value="Genomic_DNA"/>
</dbReference>
<dbReference type="GO" id="GO:0032153">
    <property type="term" value="C:cell division site"/>
    <property type="evidence" value="ECO:0007669"/>
    <property type="project" value="TreeGrafter"/>
</dbReference>
<keyword evidence="4" id="KW-1185">Reference proteome</keyword>
<keyword evidence="2" id="KW-1133">Transmembrane helix</keyword>
<keyword evidence="2" id="KW-0472">Membrane</keyword>
<dbReference type="eggNOG" id="ENOG502SP7Y">
    <property type="taxonomic scope" value="Eukaryota"/>
</dbReference>
<organism evidence="4">
    <name type="scientific">Schizophyllum commune (strain H4-8 / FGSC 9210)</name>
    <name type="common">Split gill fungus</name>
    <dbReference type="NCBI Taxonomy" id="578458"/>
    <lineage>
        <taxon>Eukaryota</taxon>
        <taxon>Fungi</taxon>
        <taxon>Dikarya</taxon>
        <taxon>Basidiomycota</taxon>
        <taxon>Agaricomycotina</taxon>
        <taxon>Agaricomycetes</taxon>
        <taxon>Agaricomycetidae</taxon>
        <taxon>Agaricales</taxon>
        <taxon>Schizophyllaceae</taxon>
        <taxon>Schizophyllum</taxon>
    </lineage>
</organism>
<dbReference type="AlphaFoldDB" id="D8Q9Y8"/>
<proteinExistence type="predicted"/>
<dbReference type="HOGENOM" id="CLU_076420_1_0_1"/>
<sequence length="311" mass="33808">MSHGTSPTPYSRPVLALVRFRSRGETRRASNHAGAAKRGPWHRPHRSSQEPLLPVRAGNPAGMQEHHKPLRAYRAISLAAFLCLLVAFILQLLVSLSTPIIKSVYLVRVESTQEQEVVTSIATGLRFGVWGVCANSELDEEQWYTNTGYGKCFGPTLGYEVPTPLSDALGISASLTEIVLQGLLVVLVLHPITCAFTLLALIPALFLASHALSVVALVLSVVGALVGTTSFAFDVAIAANVKFQLDDLTEVNAAAYYGSAVWMVLVSIVLTWAAVVLLSARSCYCLGVRNVEDLDYRAKQKAFEMERRESQ</sequence>
<dbReference type="PANTHER" id="PTHR28013:SF4">
    <property type="entry name" value="MARVEL DOMAIN-CONTAINING PROTEIN"/>
    <property type="match status" value="1"/>
</dbReference>
<protein>
    <recommendedName>
        <fullName evidence="5">Pali-domain-containing protein</fullName>
    </recommendedName>
</protein>
<dbReference type="GeneID" id="9591635"/>
<reference evidence="3 4" key="1">
    <citation type="journal article" date="2010" name="Nat. Biotechnol.">
        <title>Genome sequence of the model mushroom Schizophyllum commune.</title>
        <authorList>
            <person name="Ohm R.A."/>
            <person name="de Jong J.F."/>
            <person name="Lugones L.G."/>
            <person name="Aerts A."/>
            <person name="Kothe E."/>
            <person name="Stajich J.E."/>
            <person name="de Vries R.P."/>
            <person name="Record E."/>
            <person name="Levasseur A."/>
            <person name="Baker S.E."/>
            <person name="Bartholomew K.A."/>
            <person name="Coutinho P.M."/>
            <person name="Erdmann S."/>
            <person name="Fowler T.J."/>
            <person name="Gathman A.C."/>
            <person name="Lombard V."/>
            <person name="Henrissat B."/>
            <person name="Knabe N."/>
            <person name="Kuees U."/>
            <person name="Lilly W.W."/>
            <person name="Lindquist E."/>
            <person name="Lucas S."/>
            <person name="Magnuson J.K."/>
            <person name="Piumi F."/>
            <person name="Raudaskoski M."/>
            <person name="Salamov A."/>
            <person name="Schmutz J."/>
            <person name="Schwarze F.W.M.R."/>
            <person name="vanKuyk P.A."/>
            <person name="Horton J.S."/>
            <person name="Grigoriev I.V."/>
            <person name="Woesten H.A.B."/>
        </authorList>
    </citation>
    <scope>NUCLEOTIDE SEQUENCE [LARGE SCALE GENOMIC DNA]</scope>
    <source>
        <strain evidence="4">H4-8 / FGSC 9210</strain>
    </source>
</reference>
<feature type="region of interest" description="Disordered" evidence="1">
    <location>
        <begin position="23"/>
        <end position="61"/>
    </location>
</feature>
<dbReference type="STRING" id="578458.D8Q9Y8"/>
<evidence type="ECO:0000313" key="4">
    <source>
        <dbReference type="Proteomes" id="UP000007431"/>
    </source>
</evidence>
<dbReference type="OrthoDB" id="3881at2759"/>
<keyword evidence="2" id="KW-0812">Transmembrane</keyword>
<evidence type="ECO:0008006" key="5">
    <source>
        <dbReference type="Google" id="ProtNLM"/>
    </source>
</evidence>
<dbReference type="InterPro" id="IPR051380">
    <property type="entry name" value="pH-response_reg_palI/RIM9"/>
</dbReference>
<dbReference type="GO" id="GO:0035838">
    <property type="term" value="C:growing cell tip"/>
    <property type="evidence" value="ECO:0007669"/>
    <property type="project" value="TreeGrafter"/>
</dbReference>
<dbReference type="OMA" id="SARACYC"/>
<dbReference type="InParanoid" id="D8Q9Y8"/>
<dbReference type="KEGG" id="scm:SCHCO_02631182"/>
<evidence type="ECO:0000256" key="1">
    <source>
        <dbReference type="SAM" id="MobiDB-lite"/>
    </source>
</evidence>
<dbReference type="PANTHER" id="PTHR28013">
    <property type="entry name" value="PROTEIN DCV1-RELATED"/>
    <property type="match status" value="1"/>
</dbReference>
<evidence type="ECO:0000256" key="2">
    <source>
        <dbReference type="SAM" id="Phobius"/>
    </source>
</evidence>
<accession>D8Q9Y8</accession>
<dbReference type="VEuPathDB" id="FungiDB:SCHCODRAFT_02631182"/>
<feature type="transmembrane region" description="Helical" evidence="2">
    <location>
        <begin position="214"/>
        <end position="239"/>
    </location>
</feature>
<dbReference type="GO" id="GO:0005886">
    <property type="term" value="C:plasma membrane"/>
    <property type="evidence" value="ECO:0007669"/>
    <property type="project" value="InterPro"/>
</dbReference>
<name>D8Q9Y8_SCHCM</name>
<feature type="non-terminal residue" evidence="3">
    <location>
        <position position="311"/>
    </location>
</feature>
<dbReference type="Proteomes" id="UP000007431">
    <property type="component" value="Unassembled WGS sequence"/>
</dbReference>